<accession>A0AA38CZD8</accession>
<dbReference type="InterPro" id="IPR009693">
    <property type="entry name" value="Glucitol_operon_activator"/>
</dbReference>
<evidence type="ECO:0000313" key="2">
    <source>
        <dbReference type="EMBL" id="GMA73285.1"/>
    </source>
</evidence>
<dbReference type="Proteomes" id="UP000268310">
    <property type="component" value="Chromosome"/>
</dbReference>
<evidence type="ECO:0000313" key="1">
    <source>
        <dbReference type="EMBL" id="AYW47197.1"/>
    </source>
</evidence>
<dbReference type="EMBL" id="BSUW01000001">
    <property type="protein sequence ID" value="GMA73285.1"/>
    <property type="molecule type" value="Genomic_DNA"/>
</dbReference>
<evidence type="ECO:0000313" key="3">
    <source>
        <dbReference type="EMBL" id="GMA73347.1"/>
    </source>
</evidence>
<dbReference type="EMBL" id="CP027783">
    <property type="protein sequence ID" value="AYW47197.1"/>
    <property type="molecule type" value="Genomic_DNA"/>
</dbReference>
<reference evidence="1 4" key="1">
    <citation type="journal article" date="2012" name="Int. J. Syst. Evol. Microbiol.">
        <title>Characterization of Tetragenococcus strains from sugar thick juice reveals a novel species, Tetragenococcus osmophilus sp. nov., and divides Tetragenococcus halophilus into two subspecies, T. halophilus subsp. halophilus subsp. nov. and T. halophilus subsp. flandriensis subsp. nov.</title>
        <authorList>
            <person name="Juste A."/>
            <person name="Van Trappen S."/>
            <person name="Verreth C."/>
            <person name="Cleenwerck I."/>
            <person name="De Vos P."/>
            <person name="Lievens B."/>
            <person name="Willems K.A."/>
        </authorList>
    </citation>
    <scope>NUCLEOTIDE SEQUENCE [LARGE SCALE GENOMIC DNA]</scope>
    <source>
        <strain evidence="1 4">JCM 31126</strain>
    </source>
</reference>
<protein>
    <submittedName>
        <fullName evidence="2">Uncharacterized protein</fullName>
    </submittedName>
</protein>
<reference evidence="2" key="4">
    <citation type="submission" date="2023-02" db="EMBL/GenBank/DDBJ databases">
        <authorList>
            <person name="Sun Q."/>
            <person name="Mori K."/>
        </authorList>
    </citation>
    <scope>NUCLEOTIDE SEQUENCE</scope>
    <source>
        <strain evidence="2">NBRC 114545</strain>
    </source>
</reference>
<dbReference type="Pfam" id="PF06923">
    <property type="entry name" value="GutM"/>
    <property type="match status" value="1"/>
</dbReference>
<name>A0AA38CZD8_9ENTE</name>
<dbReference type="EMBL" id="BSUW01000002">
    <property type="protein sequence ID" value="GMA73347.1"/>
    <property type="molecule type" value="Genomic_DNA"/>
</dbReference>
<dbReference type="AlphaFoldDB" id="A0AA38CZD8"/>
<organism evidence="2 5">
    <name type="scientific">Tetragenococcus osmophilus</name>
    <dbReference type="NCBI Taxonomy" id="526944"/>
    <lineage>
        <taxon>Bacteria</taxon>
        <taxon>Bacillati</taxon>
        <taxon>Bacillota</taxon>
        <taxon>Bacilli</taxon>
        <taxon>Lactobacillales</taxon>
        <taxon>Enterococcaceae</taxon>
        <taxon>Tetragenococcus</taxon>
    </lineage>
</organism>
<evidence type="ECO:0000313" key="4">
    <source>
        <dbReference type="Proteomes" id="UP000268310"/>
    </source>
</evidence>
<reference evidence="2 5" key="2">
    <citation type="journal article" date="2014" name="Int. J. Syst. Evol. Microbiol.">
        <title>Complete genome sequence of Corynebacterium casei LMG S-19264T (=DSM 44701T), isolated from a smear-ripened cheese.</title>
        <authorList>
            <consortium name="US DOE Joint Genome Institute (JGI-PGF)"/>
            <person name="Walter F."/>
            <person name="Albersmeier A."/>
            <person name="Kalinowski J."/>
            <person name="Ruckert C."/>
        </authorList>
    </citation>
    <scope>NUCLEOTIDE SEQUENCE [LARGE SCALE GENOMIC DNA]</scope>
    <source>
        <strain evidence="2 5">NBRC 114545</strain>
    </source>
</reference>
<sequence>MVEIAILGSTIVLLQTIFSFYQIKYYHHFIKGIVKSYEQKTNYHLDTEIVKKTFGSMVIVVVTDGNNTIIESYYYRGFTVFSKFQDFNEIKGKQLDKCLLDHLENKQLSLKQKAIKQLINKKLKAVAF</sequence>
<dbReference type="RefSeq" id="WP_123934209.1">
    <property type="nucleotide sequence ID" value="NZ_BSUW01000001.1"/>
</dbReference>
<reference evidence="1" key="3">
    <citation type="submission" date="2018-03" db="EMBL/GenBank/DDBJ databases">
        <authorList>
            <person name="Jeon C.O."/>
        </authorList>
    </citation>
    <scope>NUCLEOTIDE SEQUENCE</scope>
    <source>
        <strain evidence="1">JCM 31126</strain>
    </source>
</reference>
<gene>
    <name evidence="1" type="ORF">C7K38_01700</name>
    <name evidence="2" type="ORF">GCM10025885_23340</name>
    <name evidence="3" type="ORF">GCM10025885_23960</name>
</gene>
<evidence type="ECO:0000313" key="5">
    <source>
        <dbReference type="Proteomes" id="UP001157039"/>
    </source>
</evidence>
<dbReference type="KEGG" id="too:C7K38_01700"/>
<dbReference type="Proteomes" id="UP001157039">
    <property type="component" value="Unassembled WGS sequence"/>
</dbReference>
<keyword evidence="4" id="KW-1185">Reference proteome</keyword>
<proteinExistence type="predicted"/>